<evidence type="ECO:0000313" key="3">
    <source>
        <dbReference type="Proteomes" id="UP000746471"/>
    </source>
</evidence>
<name>A0ABS5PR08_9FIRM</name>
<sequence length="230" mass="26287">MKRTPVAWLQLLVPVVLTALYFIYYSFAGYHIIQNVWLFFVIIQIGYPIGASILVPILIGLERRMPNVQNALGVVPSRHSVYFGKLCFLLCLSAASILVFEMGFYIGVNHFLGLHDTKIQPYLIVFVIMMISNIFLYSCLMTIAFRFGTSIVMILGIAGTVLAGYFETPIGNHLWQFMPWEWGVRLLENYFEISVTPVLPGIIVMIVMTFAMLAFSIYWFSRWEGRVADE</sequence>
<protein>
    <submittedName>
        <fullName evidence="2">Lantibiotic immunity ABC transporter MutG family permease subunit</fullName>
    </submittedName>
</protein>
<gene>
    <name evidence="2" type="ORF">KHM83_09185</name>
</gene>
<feature type="transmembrane region" description="Helical" evidence="1">
    <location>
        <begin position="198"/>
        <end position="220"/>
    </location>
</feature>
<dbReference type="CDD" id="cd21808">
    <property type="entry name" value="ABC-2_lan_permease_MutG"/>
    <property type="match status" value="1"/>
</dbReference>
<accession>A0ABS5PR08</accession>
<organism evidence="2 3">
    <name type="scientific">Fusibacter paucivorans</name>
    <dbReference type="NCBI Taxonomy" id="76009"/>
    <lineage>
        <taxon>Bacteria</taxon>
        <taxon>Bacillati</taxon>
        <taxon>Bacillota</taxon>
        <taxon>Clostridia</taxon>
        <taxon>Eubacteriales</taxon>
        <taxon>Eubacteriales Family XII. Incertae Sedis</taxon>
        <taxon>Fusibacter</taxon>
    </lineage>
</organism>
<keyword evidence="1" id="KW-1133">Transmembrane helix</keyword>
<feature type="transmembrane region" description="Helical" evidence="1">
    <location>
        <begin position="82"/>
        <end position="107"/>
    </location>
</feature>
<keyword evidence="3" id="KW-1185">Reference proteome</keyword>
<feature type="transmembrane region" description="Helical" evidence="1">
    <location>
        <begin position="147"/>
        <end position="166"/>
    </location>
</feature>
<proteinExistence type="predicted"/>
<keyword evidence="1" id="KW-0812">Transmembrane</keyword>
<evidence type="ECO:0000313" key="2">
    <source>
        <dbReference type="EMBL" id="MBS7526849.1"/>
    </source>
</evidence>
<feature type="transmembrane region" description="Helical" evidence="1">
    <location>
        <begin position="119"/>
        <end position="140"/>
    </location>
</feature>
<keyword evidence="1" id="KW-0472">Membrane</keyword>
<dbReference type="EMBL" id="JAHBCL010000013">
    <property type="protein sequence ID" value="MBS7526849.1"/>
    <property type="molecule type" value="Genomic_DNA"/>
</dbReference>
<reference evidence="2 3" key="1">
    <citation type="submission" date="2021-05" db="EMBL/GenBank/DDBJ databases">
        <title>Fusibacter ferrireducens sp. nov., an anaerobic, sulfur- and Fe-reducing bacterium isolated from the mangrove sediment.</title>
        <authorList>
            <person name="Qiu D."/>
        </authorList>
    </citation>
    <scope>NUCLEOTIDE SEQUENCE [LARGE SCALE GENOMIC DNA]</scope>
    <source>
        <strain evidence="2 3">DSM 12116</strain>
    </source>
</reference>
<dbReference type="NCBIfam" id="TIGR03733">
    <property type="entry name" value="lanti_perm_MutG"/>
    <property type="match status" value="1"/>
</dbReference>
<comment type="caution">
    <text evidence="2">The sequence shown here is derived from an EMBL/GenBank/DDBJ whole genome shotgun (WGS) entry which is preliminary data.</text>
</comment>
<evidence type="ECO:0000256" key="1">
    <source>
        <dbReference type="SAM" id="Phobius"/>
    </source>
</evidence>
<dbReference type="InterPro" id="IPR022294">
    <property type="entry name" value="ABC-transptr_permeasesu"/>
</dbReference>
<feature type="transmembrane region" description="Helical" evidence="1">
    <location>
        <begin position="7"/>
        <end position="24"/>
    </location>
</feature>
<dbReference type="Proteomes" id="UP000746471">
    <property type="component" value="Unassembled WGS sequence"/>
</dbReference>
<feature type="transmembrane region" description="Helical" evidence="1">
    <location>
        <begin position="36"/>
        <end position="61"/>
    </location>
</feature>